<feature type="transmembrane region" description="Helical" evidence="1">
    <location>
        <begin position="46"/>
        <end position="65"/>
    </location>
</feature>
<sequence>MNMEEKQKSRFKEILEGIFLIIEIDIYLAFLFILPIIAYNFFNSKIIFILTYLVWFLLIIIGWNYEVKVR</sequence>
<accession>A0A6H1ZIU9</accession>
<feature type="transmembrane region" description="Helical" evidence="1">
    <location>
        <begin position="20"/>
        <end position="40"/>
    </location>
</feature>
<keyword evidence="1" id="KW-0812">Transmembrane</keyword>
<evidence type="ECO:0000256" key="1">
    <source>
        <dbReference type="SAM" id="Phobius"/>
    </source>
</evidence>
<organism evidence="2">
    <name type="scientific">viral metagenome</name>
    <dbReference type="NCBI Taxonomy" id="1070528"/>
    <lineage>
        <taxon>unclassified sequences</taxon>
        <taxon>metagenomes</taxon>
        <taxon>organismal metagenomes</taxon>
    </lineage>
</organism>
<reference evidence="2" key="1">
    <citation type="submission" date="2020-03" db="EMBL/GenBank/DDBJ databases">
        <title>The deep terrestrial virosphere.</title>
        <authorList>
            <person name="Holmfeldt K."/>
            <person name="Nilsson E."/>
            <person name="Simone D."/>
            <person name="Lopez-Fernandez M."/>
            <person name="Wu X."/>
            <person name="de Brujin I."/>
            <person name="Lundin D."/>
            <person name="Andersson A."/>
            <person name="Bertilsson S."/>
            <person name="Dopson M."/>
        </authorList>
    </citation>
    <scope>NUCLEOTIDE SEQUENCE</scope>
    <source>
        <strain evidence="2">TM448A00666</strain>
        <strain evidence="3">TM448B00795</strain>
    </source>
</reference>
<evidence type="ECO:0000313" key="2">
    <source>
        <dbReference type="EMBL" id="QJA47402.1"/>
    </source>
</evidence>
<dbReference type="AlphaFoldDB" id="A0A6H1ZIU9"/>
<gene>
    <name evidence="2" type="ORF">TM448A00666_0006</name>
    <name evidence="3" type="ORF">TM448B00795_0018</name>
</gene>
<keyword evidence="1" id="KW-0472">Membrane</keyword>
<protein>
    <submittedName>
        <fullName evidence="2">Uncharacterized protein</fullName>
    </submittedName>
</protein>
<keyword evidence="1" id="KW-1133">Transmembrane helix</keyword>
<dbReference type="EMBL" id="MT144042">
    <property type="protein sequence ID" value="QJA47402.1"/>
    <property type="molecule type" value="Genomic_DNA"/>
</dbReference>
<proteinExistence type="predicted"/>
<dbReference type="EMBL" id="MT144659">
    <property type="protein sequence ID" value="QJH96704.1"/>
    <property type="molecule type" value="Genomic_DNA"/>
</dbReference>
<name>A0A6H1ZIU9_9ZZZZ</name>
<evidence type="ECO:0000313" key="3">
    <source>
        <dbReference type="EMBL" id="QJH96704.1"/>
    </source>
</evidence>